<dbReference type="NCBIfam" id="TIGR00276">
    <property type="entry name" value="tRNA epoxyqueuosine(34) reductase QueG"/>
    <property type="match status" value="1"/>
</dbReference>
<evidence type="ECO:0000313" key="11">
    <source>
        <dbReference type="Proteomes" id="UP000321612"/>
    </source>
</evidence>
<dbReference type="PROSITE" id="PS51379">
    <property type="entry name" value="4FE4S_FER_2"/>
    <property type="match status" value="2"/>
</dbReference>
<evidence type="ECO:0000256" key="4">
    <source>
        <dbReference type="ARBA" id="ARBA00022723"/>
    </source>
</evidence>
<keyword evidence="5" id="KW-0671">Queuosine biosynthesis</keyword>
<evidence type="ECO:0000259" key="9">
    <source>
        <dbReference type="PROSITE" id="PS51379"/>
    </source>
</evidence>
<dbReference type="InterPro" id="IPR017896">
    <property type="entry name" value="4Fe4S_Fe-S-bd"/>
</dbReference>
<dbReference type="Proteomes" id="UP000321612">
    <property type="component" value="Unassembled WGS sequence"/>
</dbReference>
<keyword evidence="4" id="KW-0479">Metal-binding</keyword>
<dbReference type="Gene3D" id="3.30.70.20">
    <property type="match status" value="1"/>
</dbReference>
<evidence type="ECO:0000313" key="10">
    <source>
        <dbReference type="EMBL" id="TXJ60879.1"/>
    </source>
</evidence>
<evidence type="ECO:0000256" key="2">
    <source>
        <dbReference type="ARBA" id="ARBA00022490"/>
    </source>
</evidence>
<gene>
    <name evidence="10" type="primary">queG</name>
    <name evidence="10" type="ORF">ETF27_07845</name>
</gene>
<dbReference type="EMBL" id="SDIK01000056">
    <property type="protein sequence ID" value="TXJ60879.1"/>
    <property type="molecule type" value="Genomic_DNA"/>
</dbReference>
<proteinExistence type="predicted"/>
<evidence type="ECO:0000256" key="6">
    <source>
        <dbReference type="ARBA" id="ARBA00023002"/>
    </source>
</evidence>
<keyword evidence="11" id="KW-1185">Reference proteome</keyword>
<reference evidence="11" key="1">
    <citation type="submission" date="2019-05" db="EMBL/GenBank/DDBJ databases">
        <title>Prevotella brunnea sp. nov., isolated from a wound of a patient.</title>
        <authorList>
            <person name="Buhl M."/>
        </authorList>
    </citation>
    <scope>NUCLEOTIDE SEQUENCE [LARGE SCALE GENOMIC DNA]</scope>
    <source>
        <strain evidence="11">A2672</strain>
    </source>
</reference>
<protein>
    <submittedName>
        <fullName evidence="10">tRNA epoxyqueuosine(34) reductase QueG</fullName>
        <ecNumber evidence="10">1.17.99.6</ecNumber>
    </submittedName>
</protein>
<accession>A0A5C8GGI8</accession>
<dbReference type="InterPro" id="IPR013542">
    <property type="entry name" value="QueG_DUF1730"/>
</dbReference>
<dbReference type="GO" id="GO:0051539">
    <property type="term" value="F:4 iron, 4 sulfur cluster binding"/>
    <property type="evidence" value="ECO:0007669"/>
    <property type="project" value="UniProtKB-KW"/>
</dbReference>
<dbReference type="OrthoDB" id="9784571at2"/>
<organism evidence="10 11">
    <name type="scientific">Prevotella brunnea</name>
    <dbReference type="NCBI Taxonomy" id="2508867"/>
    <lineage>
        <taxon>Bacteria</taxon>
        <taxon>Pseudomonadati</taxon>
        <taxon>Bacteroidota</taxon>
        <taxon>Bacteroidia</taxon>
        <taxon>Bacteroidales</taxon>
        <taxon>Prevotellaceae</taxon>
        <taxon>Prevotella</taxon>
    </lineage>
</organism>
<keyword evidence="2" id="KW-0963">Cytoplasm</keyword>
<dbReference type="AlphaFoldDB" id="A0A5C8GGI8"/>
<dbReference type="EC" id="1.17.99.6" evidence="10"/>
<comment type="caution">
    <text evidence="10">The sequence shown here is derived from an EMBL/GenBank/DDBJ whole genome shotgun (WGS) entry which is preliminary data.</text>
</comment>
<sequence>MNSKYSKLATKIKAEAKRLGFFACGAARAEKVDKDTARRVRTWIEKGGNAEMGYMANHTDKRLDPGLLVPGTKTILSLAMNYAPAEHIPPEGYQIAAYAYGRDYHEVMKEKLRELLQRLNEADALPPLPADGNAEIRTFVDTAPVLERYWAWRCGLGWVGKNHQLIIPHAGSMFFLGEIFLPFELDAYDEPMRNHCGNCQRCIDACPTAALGEDKEFDSAKCLSYQLIENRGELSDEAKRTMGNCIYGCDRCQQACPWNRFAIPSDNPDFMPRRELLSMTKEEWNNLTIEEYRRLFKGSAVKRAKYEGLKRNIEAAGTPPTGDKG</sequence>
<keyword evidence="6 10" id="KW-0560">Oxidoreductase</keyword>
<evidence type="ECO:0000256" key="5">
    <source>
        <dbReference type="ARBA" id="ARBA00022785"/>
    </source>
</evidence>
<keyword evidence="7" id="KW-0408">Iron</keyword>
<dbReference type="GO" id="GO:0008616">
    <property type="term" value="P:tRNA queuosine(34) biosynthetic process"/>
    <property type="evidence" value="ECO:0007669"/>
    <property type="project" value="UniProtKB-KW"/>
</dbReference>
<feature type="domain" description="4Fe-4S ferredoxin-type" evidence="9">
    <location>
        <begin position="189"/>
        <end position="216"/>
    </location>
</feature>
<dbReference type="GO" id="GO:0046872">
    <property type="term" value="F:metal ion binding"/>
    <property type="evidence" value="ECO:0007669"/>
    <property type="project" value="UniProtKB-KW"/>
</dbReference>
<dbReference type="Pfam" id="PF08331">
    <property type="entry name" value="QueG_DUF1730"/>
    <property type="match status" value="1"/>
</dbReference>
<dbReference type="RefSeq" id="WP_147785673.1">
    <property type="nucleotide sequence ID" value="NZ_SDIK01000056.1"/>
</dbReference>
<dbReference type="InterPro" id="IPR017900">
    <property type="entry name" value="4Fe4S_Fe_S_CS"/>
</dbReference>
<evidence type="ECO:0000256" key="1">
    <source>
        <dbReference type="ARBA" id="ARBA00022485"/>
    </source>
</evidence>
<dbReference type="PROSITE" id="PS00198">
    <property type="entry name" value="4FE4S_FER_1"/>
    <property type="match status" value="1"/>
</dbReference>
<dbReference type="PANTHER" id="PTHR30002">
    <property type="entry name" value="EPOXYQUEUOSINE REDUCTASE"/>
    <property type="match status" value="1"/>
</dbReference>
<keyword evidence="3" id="KW-0819">tRNA processing</keyword>
<name>A0A5C8GGI8_9BACT</name>
<dbReference type="InterPro" id="IPR004453">
    <property type="entry name" value="QueG"/>
</dbReference>
<evidence type="ECO:0000256" key="3">
    <source>
        <dbReference type="ARBA" id="ARBA00022694"/>
    </source>
</evidence>
<keyword evidence="8" id="KW-0411">Iron-sulfur</keyword>
<dbReference type="SUPFAM" id="SSF46548">
    <property type="entry name" value="alpha-helical ferredoxin"/>
    <property type="match status" value="1"/>
</dbReference>
<feature type="domain" description="4Fe-4S ferredoxin-type" evidence="9">
    <location>
        <begin position="236"/>
        <end position="266"/>
    </location>
</feature>
<dbReference type="PANTHER" id="PTHR30002:SF4">
    <property type="entry name" value="EPOXYQUEUOSINE REDUCTASE"/>
    <property type="match status" value="1"/>
</dbReference>
<evidence type="ECO:0000256" key="7">
    <source>
        <dbReference type="ARBA" id="ARBA00023004"/>
    </source>
</evidence>
<evidence type="ECO:0000256" key="8">
    <source>
        <dbReference type="ARBA" id="ARBA00023014"/>
    </source>
</evidence>
<keyword evidence="1" id="KW-0004">4Fe-4S</keyword>
<dbReference type="GO" id="GO:0052693">
    <property type="term" value="F:epoxyqueuosine reductase activity"/>
    <property type="evidence" value="ECO:0007669"/>
    <property type="project" value="UniProtKB-EC"/>
</dbReference>
<dbReference type="Pfam" id="PF13484">
    <property type="entry name" value="Fer4_16"/>
    <property type="match status" value="1"/>
</dbReference>